<keyword evidence="13" id="KW-1185">Reference proteome</keyword>
<dbReference type="EMBL" id="WSRR01000029">
    <property type="protein sequence ID" value="MVX61720.1"/>
    <property type="molecule type" value="Genomic_DNA"/>
</dbReference>
<dbReference type="AlphaFoldDB" id="A0A6N8JSB5"/>
<evidence type="ECO:0000256" key="7">
    <source>
        <dbReference type="ARBA" id="ARBA00023002"/>
    </source>
</evidence>
<dbReference type="InterPro" id="IPR009010">
    <property type="entry name" value="Asp_de-COase-like_dom_sf"/>
</dbReference>
<dbReference type="Pfam" id="PF01568">
    <property type="entry name" value="Molydop_binding"/>
    <property type="match status" value="1"/>
</dbReference>
<evidence type="ECO:0000256" key="6">
    <source>
        <dbReference type="ARBA" id="ARBA00022729"/>
    </source>
</evidence>
<dbReference type="SUPFAM" id="SSF50692">
    <property type="entry name" value="ADC-like"/>
    <property type="match status" value="1"/>
</dbReference>
<keyword evidence="7" id="KW-0560">Oxidoreductase</keyword>
<reference evidence="12 13" key="1">
    <citation type="submission" date="2019-12" db="EMBL/GenBank/DDBJ databases">
        <title>Microbes associate with the intestines of laboratory mice.</title>
        <authorList>
            <person name="Navarre W."/>
            <person name="Wong E."/>
        </authorList>
    </citation>
    <scope>NUCLEOTIDE SEQUENCE [LARGE SCALE GENOMIC DNA]</scope>
    <source>
        <strain evidence="12 13">NM66_B29</strain>
    </source>
</reference>
<evidence type="ECO:0000313" key="12">
    <source>
        <dbReference type="EMBL" id="MVX61720.1"/>
    </source>
</evidence>
<accession>A0A6N8JSB5</accession>
<dbReference type="InterPro" id="IPR006656">
    <property type="entry name" value="Mopterin_OxRdtase"/>
</dbReference>
<feature type="signal peptide" evidence="9">
    <location>
        <begin position="1"/>
        <end position="31"/>
    </location>
</feature>
<dbReference type="RefSeq" id="WP_160347035.1">
    <property type="nucleotide sequence ID" value="NZ_WSRR01000029.1"/>
</dbReference>
<dbReference type="Gene3D" id="3.40.228.10">
    <property type="entry name" value="Dimethylsulfoxide Reductase, domain 2"/>
    <property type="match status" value="2"/>
</dbReference>
<comment type="cofactor">
    <cofactor evidence="1">
        <name>[4Fe-4S] cluster</name>
        <dbReference type="ChEBI" id="CHEBI:49883"/>
    </cofactor>
</comment>
<dbReference type="GO" id="GO:0051539">
    <property type="term" value="F:4 iron, 4 sulfur cluster binding"/>
    <property type="evidence" value="ECO:0007669"/>
    <property type="project" value="UniProtKB-KW"/>
</dbReference>
<dbReference type="InterPro" id="IPR006657">
    <property type="entry name" value="MoPterin_dinucl-bd_dom"/>
</dbReference>
<feature type="domain" description="Molybdopterin dinucleotide-binding" evidence="11">
    <location>
        <begin position="1021"/>
        <end position="1069"/>
    </location>
</feature>
<dbReference type="Pfam" id="PF00384">
    <property type="entry name" value="Molybdopterin"/>
    <property type="match status" value="1"/>
</dbReference>
<dbReference type="GO" id="GO:0030151">
    <property type="term" value="F:molybdenum ion binding"/>
    <property type="evidence" value="ECO:0007669"/>
    <property type="project" value="TreeGrafter"/>
</dbReference>
<organism evidence="12 13">
    <name type="scientific">Adlercreutzia mucosicola</name>
    <dbReference type="NCBI Taxonomy" id="580026"/>
    <lineage>
        <taxon>Bacteria</taxon>
        <taxon>Bacillati</taxon>
        <taxon>Actinomycetota</taxon>
        <taxon>Coriobacteriia</taxon>
        <taxon>Eggerthellales</taxon>
        <taxon>Eggerthellaceae</taxon>
        <taxon>Adlercreutzia</taxon>
    </lineage>
</organism>
<keyword evidence="6 9" id="KW-0732">Signal</keyword>
<dbReference type="Proteomes" id="UP000463388">
    <property type="component" value="Unassembled WGS sequence"/>
</dbReference>
<dbReference type="OrthoDB" id="9759518at2"/>
<evidence type="ECO:0000256" key="2">
    <source>
        <dbReference type="ARBA" id="ARBA00004196"/>
    </source>
</evidence>
<gene>
    <name evidence="12" type="ORF">GKZ27_09710</name>
</gene>
<evidence type="ECO:0000259" key="10">
    <source>
        <dbReference type="Pfam" id="PF00384"/>
    </source>
</evidence>
<protein>
    <submittedName>
        <fullName evidence="12">Molybdopterin-dependent oxidoreductase</fullName>
    </submittedName>
</protein>
<comment type="similarity">
    <text evidence="3">Belongs to the prokaryotic molybdopterin-containing oxidoreductase family.</text>
</comment>
<evidence type="ECO:0000313" key="13">
    <source>
        <dbReference type="Proteomes" id="UP000463388"/>
    </source>
</evidence>
<evidence type="ECO:0000256" key="4">
    <source>
        <dbReference type="ARBA" id="ARBA00022485"/>
    </source>
</evidence>
<dbReference type="InterPro" id="IPR006311">
    <property type="entry name" value="TAT_signal"/>
</dbReference>
<evidence type="ECO:0000256" key="1">
    <source>
        <dbReference type="ARBA" id="ARBA00001966"/>
    </source>
</evidence>
<dbReference type="Gene3D" id="3.40.50.740">
    <property type="match status" value="1"/>
</dbReference>
<keyword evidence="5" id="KW-0479">Metal-binding</keyword>
<dbReference type="GO" id="GO:0030313">
    <property type="term" value="C:cell envelope"/>
    <property type="evidence" value="ECO:0007669"/>
    <property type="project" value="UniProtKB-SubCell"/>
</dbReference>
<keyword evidence="4" id="KW-0004">4Fe-4S</keyword>
<evidence type="ECO:0000256" key="3">
    <source>
        <dbReference type="ARBA" id="ARBA00010312"/>
    </source>
</evidence>
<dbReference type="GO" id="GO:0009055">
    <property type="term" value="F:electron transfer activity"/>
    <property type="evidence" value="ECO:0007669"/>
    <property type="project" value="TreeGrafter"/>
</dbReference>
<dbReference type="GO" id="GO:0043546">
    <property type="term" value="F:molybdopterin cofactor binding"/>
    <property type="evidence" value="ECO:0007669"/>
    <property type="project" value="InterPro"/>
</dbReference>
<keyword evidence="4" id="KW-0408">Iron</keyword>
<dbReference type="GO" id="GO:0016491">
    <property type="term" value="F:oxidoreductase activity"/>
    <property type="evidence" value="ECO:0007669"/>
    <property type="project" value="UniProtKB-KW"/>
</dbReference>
<evidence type="ECO:0000259" key="11">
    <source>
        <dbReference type="Pfam" id="PF01568"/>
    </source>
</evidence>
<evidence type="ECO:0000256" key="8">
    <source>
        <dbReference type="SAM" id="MobiDB-lite"/>
    </source>
</evidence>
<name>A0A6N8JSB5_9ACTN</name>
<dbReference type="SUPFAM" id="SSF53706">
    <property type="entry name" value="Formate dehydrogenase/DMSO reductase, domains 1-3"/>
    <property type="match status" value="1"/>
</dbReference>
<comment type="subcellular location">
    <subcellularLocation>
        <location evidence="2">Cell envelope</location>
    </subcellularLocation>
</comment>
<dbReference type="GO" id="GO:0009061">
    <property type="term" value="P:anaerobic respiration"/>
    <property type="evidence" value="ECO:0007669"/>
    <property type="project" value="TreeGrafter"/>
</dbReference>
<dbReference type="Gene3D" id="2.40.40.20">
    <property type="match status" value="2"/>
</dbReference>
<feature type="compositionally biased region" description="Gly residues" evidence="8">
    <location>
        <begin position="945"/>
        <end position="964"/>
    </location>
</feature>
<dbReference type="Gene3D" id="3.30.200.210">
    <property type="match status" value="1"/>
</dbReference>
<keyword evidence="4" id="KW-0411">Iron-sulfur</keyword>
<evidence type="ECO:0000256" key="5">
    <source>
        <dbReference type="ARBA" id="ARBA00022723"/>
    </source>
</evidence>
<comment type="caution">
    <text evidence="12">The sequence shown here is derived from an EMBL/GenBank/DDBJ whole genome shotgun (WGS) entry which is preliminary data.</text>
</comment>
<dbReference type="PANTHER" id="PTHR43598:SF1">
    <property type="entry name" value="FORMATE DEHYDROGENASE-O MAJOR SUBUNIT"/>
    <property type="match status" value="1"/>
</dbReference>
<feature type="region of interest" description="Disordered" evidence="8">
    <location>
        <begin position="945"/>
        <end position="971"/>
    </location>
</feature>
<dbReference type="PROSITE" id="PS51318">
    <property type="entry name" value="TAT"/>
    <property type="match status" value="1"/>
</dbReference>
<sequence>MELTRRKFLAGAGVAALSTAAALSGAGAAWADEEAYAEGTTEAPIEGENEPRTVVCEGCGAGCTAVVYCDFDVPVRVGGEAANPLTEGKLCPRGLQMLGLRSVRDEGSGQAVPNPFRLATPRVRRPGSDRWEDISWDMAMGEIAAAVKKTRDETFVERVGEVPVMRTEAIASFGGARLVAEEQYLLAKALRSWGVVHLDNEAVFGRRAFAAACRASFGVDAPDGLMSDAPRAKVILTVGSDHAASQPVTLRWIERAREAGAHWIVVDPLRSRTAEMADTHVALRPGTDTAFFGGLVKYIMEHNLWQPEYVLNFTNASYLVNDGAAFDGSAGLFPGWSPVAGTYDAGAWGYRTDGFDTWNMRFDGEFAWVRGEGVPVWTIPSVPRPVRDITLQYEGSVWMQMQVFYSRYDLDTVSAVCGVDRDLLEAVYEVVAATGTPEVAAKVLTGPGLVQHGTGAQAVRAACVAQLLLGNIGVVGGGIHYLGGVAGEAAADQLGLAAEAFPGAVAWPSEQTPTLQTWLESVTAPAGTAAQTPKTVVPALKEWWGTAATPENAYGFDWLPKRPAMPAGTSLFDTVAAGTAKGCFVWGADLLAAAPGAFGPENLAGLDWLVVADSAPSRTAAFWRELDEGAAPGTTVYQLPVASGMEKAGMRVASSRLMQYAPAICEPFGESRSEAALIGELWRRVYNLYDTKGGVAPDPLLNTKWDYEGESGIDLVRVAWALNGYQVEGADWNAGKVLLLEGAAGLRADGSAACAAGPFAGCWNNNNAPASPSEQPVGRRDATDESGLGLFPNWGFTWPRNVRVRGNRASTNLAGQPWVQDRNLLYWDGQTWVMTDQADFTALRDGRWIAPDNCAFPGVWEQVGLLWSDRLADGPLPEHYEPLESPLNNRLNTSYASPVLLAAACRRGLGAVESAADAGGAGGELTGAEDDVAAKAEAGDGVETAGGAGAGAAEGAAEEGGAGDGSAEASGGAGVRDAALEAVLAPDYSEVMADREAFPIAAVVNTARTDGAAQRALSGAARAFEPGFFVEVSEALARIRGLQTGDVARVSNERGAVEAPVLVTTRLAPFICEGNEAHYVMLNGIEVADDEAEGAVAPVVGRSWAPLAPGVASAAGGGFEAKGFLVNVEKAEVS</sequence>
<proteinExistence type="inferred from homology"/>
<dbReference type="PANTHER" id="PTHR43598">
    <property type="entry name" value="TUNGSTEN-CONTAINING FORMYLMETHANOFURAN DEHYDROGENASE 2 SUBUNIT B"/>
    <property type="match status" value="1"/>
</dbReference>
<feature type="chain" id="PRO_5026829715" evidence="9">
    <location>
        <begin position="32"/>
        <end position="1134"/>
    </location>
</feature>
<evidence type="ECO:0000256" key="9">
    <source>
        <dbReference type="SAM" id="SignalP"/>
    </source>
</evidence>
<feature type="domain" description="Molybdopterin oxidoreductase" evidence="10">
    <location>
        <begin position="117"/>
        <end position="496"/>
    </location>
</feature>